<gene>
    <name evidence="2" type="ORF">A1019T_02414</name>
</gene>
<keyword evidence="3" id="KW-1185">Reference proteome</keyword>
<dbReference type="EMBL" id="FUGD01000157">
    <property type="protein sequence ID" value="SJM38422.1"/>
    <property type="molecule type" value="Genomic_DNA"/>
</dbReference>
<sequence>MTQSTENSTEQEALKAEPFAFKPYENDHQSLQIGELTFENQTDKVIAYGDIEITKNQQGLSQALKLKQLFDMIVAELQSAEQAGDFTQDSNKQGLRESEDSFSKEVDNPFS</sequence>
<evidence type="ECO:0000313" key="3">
    <source>
        <dbReference type="Proteomes" id="UP000188169"/>
    </source>
</evidence>
<protein>
    <submittedName>
        <fullName evidence="2">Uncharacterized protein</fullName>
    </submittedName>
</protein>
<dbReference type="OrthoDB" id="6647753at2"/>
<reference evidence="3" key="1">
    <citation type="submission" date="2017-02" db="EMBL/GenBank/DDBJ databases">
        <authorList>
            <person name="Mornico D."/>
        </authorList>
    </citation>
    <scope>NUCLEOTIDE SEQUENCE [LARGE SCALE GENOMIC DNA]</scope>
</reference>
<feature type="compositionally biased region" description="Polar residues" evidence="1">
    <location>
        <begin position="81"/>
        <end position="93"/>
    </location>
</feature>
<organism evidence="2 3">
    <name type="scientific">Psychrobacter pasteurii</name>
    <dbReference type="NCBI Taxonomy" id="1945520"/>
    <lineage>
        <taxon>Bacteria</taxon>
        <taxon>Pseudomonadati</taxon>
        <taxon>Pseudomonadota</taxon>
        <taxon>Gammaproteobacteria</taxon>
        <taxon>Moraxellales</taxon>
        <taxon>Moraxellaceae</taxon>
        <taxon>Psychrobacter</taxon>
    </lineage>
</organism>
<name>A0A1R4EIV6_9GAMM</name>
<evidence type="ECO:0000313" key="2">
    <source>
        <dbReference type="EMBL" id="SJM38422.1"/>
    </source>
</evidence>
<proteinExistence type="predicted"/>
<dbReference type="AlphaFoldDB" id="A0A1R4EIV6"/>
<accession>A0A1R4EIV6</accession>
<feature type="region of interest" description="Disordered" evidence="1">
    <location>
        <begin position="81"/>
        <end position="111"/>
    </location>
</feature>
<feature type="region of interest" description="Disordered" evidence="1">
    <location>
        <begin position="1"/>
        <end position="21"/>
    </location>
</feature>
<feature type="compositionally biased region" description="Basic and acidic residues" evidence="1">
    <location>
        <begin position="94"/>
        <end position="111"/>
    </location>
</feature>
<feature type="compositionally biased region" description="Polar residues" evidence="1">
    <location>
        <begin position="1"/>
        <end position="11"/>
    </location>
</feature>
<dbReference type="Proteomes" id="UP000188169">
    <property type="component" value="Unassembled WGS sequence"/>
</dbReference>
<dbReference type="RefSeq" id="WP_077449766.1">
    <property type="nucleotide sequence ID" value="NZ_FUGD01000157.1"/>
</dbReference>
<evidence type="ECO:0000256" key="1">
    <source>
        <dbReference type="SAM" id="MobiDB-lite"/>
    </source>
</evidence>